<proteinExistence type="predicted"/>
<dbReference type="Pfam" id="PF20532">
    <property type="entry name" value="DUF6747"/>
    <property type="match status" value="1"/>
</dbReference>
<reference evidence="2 3" key="1">
    <citation type="submission" date="2018-05" db="EMBL/GenBank/DDBJ databases">
        <title>Genomic Encyclopedia of Archaeal and Bacterial Type Strains, Phase II (KMG-II): from individual species to whole genera.</title>
        <authorList>
            <person name="Goeker M."/>
        </authorList>
    </citation>
    <scope>NUCLEOTIDE SEQUENCE [LARGE SCALE GENOMIC DNA]</scope>
    <source>
        <strain evidence="2 3">DSM 23514</strain>
    </source>
</reference>
<accession>A0A316E5W4</accession>
<evidence type="ECO:0000313" key="2">
    <source>
        <dbReference type="EMBL" id="PWK25485.1"/>
    </source>
</evidence>
<keyword evidence="1" id="KW-0472">Membrane</keyword>
<dbReference type="RefSeq" id="WP_188245151.1">
    <property type="nucleotide sequence ID" value="NZ_CAJQNU010000036.1"/>
</dbReference>
<dbReference type="InterPro" id="IPR046635">
    <property type="entry name" value="DUF6747"/>
</dbReference>
<comment type="caution">
    <text evidence="2">The sequence shown here is derived from an EMBL/GenBank/DDBJ whole genome shotgun (WGS) entry which is preliminary data.</text>
</comment>
<keyword evidence="1" id="KW-0812">Transmembrane</keyword>
<evidence type="ECO:0000313" key="3">
    <source>
        <dbReference type="Proteomes" id="UP000245667"/>
    </source>
</evidence>
<name>A0A316E5W4_9FLAO</name>
<protein>
    <submittedName>
        <fullName evidence="2">Uncharacterized protein</fullName>
    </submittedName>
</protein>
<feature type="transmembrane region" description="Helical" evidence="1">
    <location>
        <begin position="26"/>
        <end position="46"/>
    </location>
</feature>
<keyword evidence="1" id="KW-1133">Transmembrane helix</keyword>
<dbReference type="EMBL" id="QGGQ01000001">
    <property type="protein sequence ID" value="PWK25485.1"/>
    <property type="molecule type" value="Genomic_DNA"/>
</dbReference>
<gene>
    <name evidence="2" type="ORF">LX92_00224</name>
</gene>
<evidence type="ECO:0000256" key="1">
    <source>
        <dbReference type="SAM" id="Phobius"/>
    </source>
</evidence>
<dbReference type="AlphaFoldDB" id="A0A316E5W4"/>
<organism evidence="2 3">
    <name type="scientific">Maribacter polysiphoniae</name>
    <dbReference type="NCBI Taxonomy" id="429344"/>
    <lineage>
        <taxon>Bacteria</taxon>
        <taxon>Pseudomonadati</taxon>
        <taxon>Bacteroidota</taxon>
        <taxon>Flavobacteriia</taxon>
        <taxon>Flavobacteriales</taxon>
        <taxon>Flavobacteriaceae</taxon>
        <taxon>Maribacter</taxon>
    </lineage>
</organism>
<sequence length="58" mass="7040">MNKLLLLKEIYFEAFRNWSSLFFKKYFKVFSWFCFALIVLAIYAFVFRVSTGFSFSNL</sequence>
<dbReference type="Proteomes" id="UP000245667">
    <property type="component" value="Unassembled WGS sequence"/>
</dbReference>